<feature type="region of interest" description="Disordered" evidence="5">
    <location>
        <begin position="1"/>
        <end position="188"/>
    </location>
</feature>
<dbReference type="InterPro" id="IPR000719">
    <property type="entry name" value="Prot_kinase_dom"/>
</dbReference>
<dbReference type="Gene3D" id="1.10.510.10">
    <property type="entry name" value="Transferase(Phosphotransferase) domain 1"/>
    <property type="match status" value="1"/>
</dbReference>
<feature type="compositionally biased region" description="Low complexity" evidence="5">
    <location>
        <begin position="120"/>
        <end position="131"/>
    </location>
</feature>
<dbReference type="PROSITE" id="PS50011">
    <property type="entry name" value="PROTEIN_KINASE_DOM"/>
    <property type="match status" value="1"/>
</dbReference>
<feature type="region of interest" description="Disordered" evidence="5">
    <location>
        <begin position="520"/>
        <end position="562"/>
    </location>
</feature>
<feature type="binding site" evidence="4">
    <location>
        <position position="623"/>
    </location>
    <ligand>
        <name>ATP</name>
        <dbReference type="ChEBI" id="CHEBI:30616"/>
    </ligand>
</feature>
<feature type="compositionally biased region" description="Low complexity" evidence="5">
    <location>
        <begin position="918"/>
        <end position="933"/>
    </location>
</feature>
<feature type="compositionally biased region" description="Basic and acidic residues" evidence="5">
    <location>
        <begin position="132"/>
        <end position="144"/>
    </location>
</feature>
<evidence type="ECO:0000256" key="5">
    <source>
        <dbReference type="SAM" id="MobiDB-lite"/>
    </source>
</evidence>
<protein>
    <submittedName>
        <fullName evidence="7">Protein kinase domain-containing protein</fullName>
    </submittedName>
</protein>
<dbReference type="PANTHER" id="PTHR44329">
    <property type="entry name" value="SERINE/THREONINE-PROTEIN KINASE TNNI3K-RELATED"/>
    <property type="match status" value="1"/>
</dbReference>
<dbReference type="PROSITE" id="PS00108">
    <property type="entry name" value="PROTEIN_KINASE_ST"/>
    <property type="match status" value="1"/>
</dbReference>
<evidence type="ECO:0000256" key="2">
    <source>
        <dbReference type="ARBA" id="ARBA00022741"/>
    </source>
</evidence>
<dbReference type="InterPro" id="IPR011009">
    <property type="entry name" value="Kinase-like_dom_sf"/>
</dbReference>
<evidence type="ECO:0000256" key="1">
    <source>
        <dbReference type="ARBA" id="ARBA00022527"/>
    </source>
</evidence>
<dbReference type="Pfam" id="PF22215">
    <property type="entry name" value="MLKL_N"/>
    <property type="match status" value="1"/>
</dbReference>
<dbReference type="InterPro" id="IPR017441">
    <property type="entry name" value="Protein_kinase_ATP_BS"/>
</dbReference>
<evidence type="ECO:0000256" key="3">
    <source>
        <dbReference type="ARBA" id="ARBA00022840"/>
    </source>
</evidence>
<dbReference type="InterPro" id="IPR008271">
    <property type="entry name" value="Ser/Thr_kinase_AS"/>
</dbReference>
<feature type="compositionally biased region" description="Polar residues" evidence="5">
    <location>
        <begin position="28"/>
        <end position="38"/>
    </location>
</feature>
<feature type="compositionally biased region" description="Polar residues" evidence="5">
    <location>
        <begin position="84"/>
        <end position="97"/>
    </location>
</feature>
<evidence type="ECO:0000259" key="6">
    <source>
        <dbReference type="PROSITE" id="PS50011"/>
    </source>
</evidence>
<feature type="compositionally biased region" description="Pro residues" evidence="5">
    <location>
        <begin position="522"/>
        <end position="531"/>
    </location>
</feature>
<dbReference type="InterPro" id="IPR054000">
    <property type="entry name" value="MLKL_N"/>
</dbReference>
<dbReference type="InterPro" id="IPR036537">
    <property type="entry name" value="Adaptor_Cbl_N_dom_sf"/>
</dbReference>
<feature type="compositionally biased region" description="Basic and acidic residues" evidence="5">
    <location>
        <begin position="884"/>
        <end position="893"/>
    </location>
</feature>
<keyword evidence="3 4" id="KW-0067">ATP-binding</keyword>
<evidence type="ECO:0000313" key="7">
    <source>
        <dbReference type="EMBL" id="KAF7289164.1"/>
    </source>
</evidence>
<dbReference type="InterPro" id="IPR001245">
    <property type="entry name" value="Ser-Thr/Tyr_kinase_cat_dom"/>
</dbReference>
<feature type="domain" description="Protein kinase" evidence="6">
    <location>
        <begin position="596"/>
        <end position="868"/>
    </location>
</feature>
<keyword evidence="2 4" id="KW-0547">Nucleotide-binding</keyword>
<dbReference type="InterPro" id="IPR059179">
    <property type="entry name" value="MLKL-like_MCAfunc"/>
</dbReference>
<dbReference type="CDD" id="cd21037">
    <property type="entry name" value="MLKL_NTD"/>
    <property type="match status" value="1"/>
</dbReference>
<feature type="compositionally biased region" description="Pro residues" evidence="5">
    <location>
        <begin position="899"/>
        <end position="917"/>
    </location>
</feature>
<gene>
    <name evidence="7" type="ORF">MIND_01377500</name>
</gene>
<sequence>MSESDSTTTSGSTTPTATTPSKAPKISSPLNPTRSPANSLPSSSRPPQLPSPPTTGRPRGHSASLGASHRSTSPSPLRGGPAQTPRTASPGTSTTSFGMALEVASPTGSRSRLDLPPESPTSTSRSRSRSPQPHDRLVASELLEHPQTPPNAPPSTWWGRNIRKERPWREPTSPDASPTQSPKIAPTIPKAVIREAAGTGRAGQARANASDEWDDDHHSLFAAPLKRKQTVPKEQTEGWEHTRERVSQALRELLPTALLITHDLLEVGAEVLEFVPIPGLEVAASLLLNIWDTVEKVDMNRLACLRLVERSANLLMSVVQEVRSMGNRVEADMQEPLQKLVETFTQVRDLLLKQAHRPFLKRYLKREETARAISSCDTSLTDALSMFSISVQIRTYKQVVGQEARREAENRALIDAITRAQQGNALGISIEQNQLTPRPSTADLPLDHRDLLPALRDIQISQNTLDSVHDMADLRALLRDALAQSSDVEMLRILQVGRAEMPEALKTLQRALERVSAVPASPILPPAPPPYTARGATVERSGTLDSSDSSSSGSAGYGTGRDTLDREFIEGGIDALRRMSKGGPMLPSWTITRYEVDRDVKIGIGFFSDVYKGTWRGMTVAIKCLVESTPRDLFLREVNIWKELKHPNVLELYGASGASGDGPWFFVCPYMRFGSLSTFLRRVAQQGDEVRDGRESDLLRFMHEIAKGMEYLHGKGVLHGDLKTANVLVDDRIHCLVCDFGQSEMKSEAFRISGTAPPHGTLRWQAPELMLGSDELTPAMDVYSYSICCIEILLMGRLPWPLMGDDAVRNFVLHDKTRPQIPASRYTSPALERILRLCWAEDPSVRPRFSTIVKEMKQLRRDAELPFAGFADDFISPPVSPNRPDWHEIEEVSSRPSPDMHPVPLPKTPPMDVPVPFPSQVSSTSPEPSSMSSYHTGLSHSHSPEMVAHHEDTVSSSGTDVPEPVVFSATASSASSLFTPSTKSSSADDLRDLLLSQSGYESPVPMDEHVIEIRNERRYRMLLVHEFHPSLTLALWHPTPIALGAVGFLHKPSGNFVTLFNCFYPERSTTANGSANTGGYTLPSVYGYGRVSTGNQRQDKRTAAQRGLDAIAGLLTFSGGSKIAKDGGVTQNVSRRYSFPLRSGHKVAYLCTETTVYKYMESLDAPKKWFRANIDSIMKQYGSLHQIQKEDVYLVIGTLDTPDYGLFVSHNHPDGQAHFNVYSSPKGAQPWGTFTTDSELEQGGPSYNEPIHGTPVSASKVSQAGGPWETVLVARLRFKPDVLEPTSL</sequence>
<dbReference type="GO" id="GO:0004674">
    <property type="term" value="F:protein serine/threonine kinase activity"/>
    <property type="evidence" value="ECO:0007669"/>
    <property type="project" value="UniProtKB-KW"/>
</dbReference>
<organism evidence="7 8">
    <name type="scientific">Mycena indigotica</name>
    <dbReference type="NCBI Taxonomy" id="2126181"/>
    <lineage>
        <taxon>Eukaryota</taxon>
        <taxon>Fungi</taxon>
        <taxon>Dikarya</taxon>
        <taxon>Basidiomycota</taxon>
        <taxon>Agaricomycotina</taxon>
        <taxon>Agaricomycetes</taxon>
        <taxon>Agaricomycetidae</taxon>
        <taxon>Agaricales</taxon>
        <taxon>Marasmiineae</taxon>
        <taxon>Mycenaceae</taxon>
        <taxon>Mycena</taxon>
    </lineage>
</organism>
<keyword evidence="7" id="KW-0418">Kinase</keyword>
<keyword evidence="8" id="KW-1185">Reference proteome</keyword>
<keyword evidence="7" id="KW-0808">Transferase</keyword>
<dbReference type="SUPFAM" id="SSF56112">
    <property type="entry name" value="Protein kinase-like (PK-like)"/>
    <property type="match status" value="1"/>
</dbReference>
<dbReference type="GO" id="GO:0007166">
    <property type="term" value="P:cell surface receptor signaling pathway"/>
    <property type="evidence" value="ECO:0007669"/>
    <property type="project" value="InterPro"/>
</dbReference>
<accession>A0A8H6VUX4</accession>
<dbReference type="SMART" id="SM00220">
    <property type="entry name" value="S_TKc"/>
    <property type="match status" value="1"/>
</dbReference>
<evidence type="ECO:0000256" key="4">
    <source>
        <dbReference type="PROSITE-ProRule" id="PRU10141"/>
    </source>
</evidence>
<dbReference type="Proteomes" id="UP000636479">
    <property type="component" value="Unassembled WGS sequence"/>
</dbReference>
<feature type="region of interest" description="Disordered" evidence="5">
    <location>
        <begin position="876"/>
        <end position="947"/>
    </location>
</feature>
<dbReference type="OrthoDB" id="1668230at2759"/>
<dbReference type="EMBL" id="JACAZF010000017">
    <property type="protein sequence ID" value="KAF7289164.1"/>
    <property type="molecule type" value="Genomic_DNA"/>
</dbReference>
<evidence type="ECO:0000313" key="8">
    <source>
        <dbReference type="Proteomes" id="UP000636479"/>
    </source>
</evidence>
<keyword evidence="1" id="KW-0723">Serine/threonine-protein kinase</keyword>
<dbReference type="Gene3D" id="1.20.930.20">
    <property type="entry name" value="Adaptor protein Cbl, N-terminal domain"/>
    <property type="match status" value="1"/>
</dbReference>
<dbReference type="Pfam" id="PF07714">
    <property type="entry name" value="PK_Tyr_Ser-Thr"/>
    <property type="match status" value="1"/>
</dbReference>
<dbReference type="RefSeq" id="XP_037213195.1">
    <property type="nucleotide sequence ID" value="XM_037370194.1"/>
</dbReference>
<feature type="compositionally biased region" description="Low complexity" evidence="5">
    <location>
        <begin position="1"/>
        <end position="21"/>
    </location>
</feature>
<dbReference type="GeneID" id="59352710"/>
<proteinExistence type="predicted"/>
<reference evidence="7" key="1">
    <citation type="submission" date="2020-05" db="EMBL/GenBank/DDBJ databases">
        <title>Mycena genomes resolve the evolution of fungal bioluminescence.</title>
        <authorList>
            <person name="Tsai I.J."/>
        </authorList>
    </citation>
    <scope>NUCLEOTIDE SEQUENCE</scope>
    <source>
        <strain evidence="7">171206Taipei</strain>
    </source>
</reference>
<feature type="compositionally biased region" description="Low complexity" evidence="5">
    <location>
        <begin position="532"/>
        <end position="554"/>
    </location>
</feature>
<dbReference type="PROSITE" id="PS00107">
    <property type="entry name" value="PROTEIN_KINASE_ATP"/>
    <property type="match status" value="1"/>
</dbReference>
<name>A0A8H6VUX4_9AGAR</name>
<comment type="caution">
    <text evidence="7">The sequence shown here is derived from an EMBL/GenBank/DDBJ whole genome shotgun (WGS) entry which is preliminary data.</text>
</comment>
<dbReference type="InterPro" id="IPR051681">
    <property type="entry name" value="Ser/Thr_Kinases-Pseudokinases"/>
</dbReference>
<dbReference type="PRINTS" id="PR00109">
    <property type="entry name" value="TYRKINASE"/>
</dbReference>
<dbReference type="GO" id="GO:0005524">
    <property type="term" value="F:ATP binding"/>
    <property type="evidence" value="ECO:0007669"/>
    <property type="project" value="UniProtKB-UniRule"/>
</dbReference>